<proteinExistence type="inferred from homology"/>
<dbReference type="PANTHER" id="PTHR33048">
    <property type="entry name" value="PTH11-LIKE INTEGRAL MEMBRANE PROTEIN (AFU_ORTHOLOGUE AFUA_5G11245)"/>
    <property type="match status" value="1"/>
</dbReference>
<comment type="caution">
    <text evidence="9">The sequence shown here is derived from an EMBL/GenBank/DDBJ whole genome shotgun (WGS) entry which is preliminary data.</text>
</comment>
<feature type="transmembrane region" description="Helical" evidence="7">
    <location>
        <begin position="50"/>
        <end position="78"/>
    </location>
</feature>
<feature type="compositionally biased region" description="Basic and acidic residues" evidence="6">
    <location>
        <begin position="322"/>
        <end position="361"/>
    </location>
</feature>
<feature type="transmembrane region" description="Helical" evidence="7">
    <location>
        <begin position="98"/>
        <end position="120"/>
    </location>
</feature>
<dbReference type="EMBL" id="JBFXLU010000099">
    <property type="protein sequence ID" value="KAL2842380.1"/>
    <property type="molecule type" value="Genomic_DNA"/>
</dbReference>
<feature type="region of interest" description="Disordered" evidence="6">
    <location>
        <begin position="277"/>
        <end position="361"/>
    </location>
</feature>
<dbReference type="Pfam" id="PF20684">
    <property type="entry name" value="Fung_rhodopsin"/>
    <property type="match status" value="1"/>
</dbReference>
<evidence type="ECO:0000256" key="4">
    <source>
        <dbReference type="ARBA" id="ARBA00023136"/>
    </source>
</evidence>
<evidence type="ECO:0000256" key="6">
    <source>
        <dbReference type="SAM" id="MobiDB-lite"/>
    </source>
</evidence>
<keyword evidence="3 7" id="KW-1133">Transmembrane helix</keyword>
<evidence type="ECO:0000256" key="3">
    <source>
        <dbReference type="ARBA" id="ARBA00022989"/>
    </source>
</evidence>
<evidence type="ECO:0000256" key="5">
    <source>
        <dbReference type="ARBA" id="ARBA00038359"/>
    </source>
</evidence>
<evidence type="ECO:0000259" key="8">
    <source>
        <dbReference type="Pfam" id="PF20684"/>
    </source>
</evidence>
<dbReference type="InterPro" id="IPR049326">
    <property type="entry name" value="Rhodopsin_dom_fungi"/>
</dbReference>
<keyword evidence="4 7" id="KW-0472">Membrane</keyword>
<protein>
    <recommendedName>
        <fullName evidence="8">Rhodopsin domain-containing protein</fullName>
    </recommendedName>
</protein>
<evidence type="ECO:0000313" key="10">
    <source>
        <dbReference type="Proteomes" id="UP001610446"/>
    </source>
</evidence>
<reference evidence="9 10" key="1">
    <citation type="submission" date="2024-07" db="EMBL/GenBank/DDBJ databases">
        <title>Section-level genome sequencing and comparative genomics of Aspergillus sections Usti and Cavernicolus.</title>
        <authorList>
            <consortium name="Lawrence Berkeley National Laboratory"/>
            <person name="Nybo J.L."/>
            <person name="Vesth T.C."/>
            <person name="Theobald S."/>
            <person name="Frisvad J.C."/>
            <person name="Larsen T.O."/>
            <person name="Kjaerboelling I."/>
            <person name="Rothschild-Mancinelli K."/>
            <person name="Lyhne E.K."/>
            <person name="Kogle M.E."/>
            <person name="Barry K."/>
            <person name="Clum A."/>
            <person name="Na H."/>
            <person name="Ledsgaard L."/>
            <person name="Lin J."/>
            <person name="Lipzen A."/>
            <person name="Kuo A."/>
            <person name="Riley R."/>
            <person name="Mondo S."/>
            <person name="Labutti K."/>
            <person name="Haridas S."/>
            <person name="Pangalinan J."/>
            <person name="Salamov A.A."/>
            <person name="Simmons B.A."/>
            <person name="Magnuson J.K."/>
            <person name="Chen J."/>
            <person name="Drula E."/>
            <person name="Henrissat B."/>
            <person name="Wiebenga A."/>
            <person name="Lubbers R.J."/>
            <person name="Gomes A.C."/>
            <person name="Makela M.R."/>
            <person name="Stajich J."/>
            <person name="Grigoriev I.V."/>
            <person name="Mortensen U.H."/>
            <person name="De Vries R.P."/>
            <person name="Baker S.E."/>
            <person name="Andersen M.R."/>
        </authorList>
    </citation>
    <scope>NUCLEOTIDE SEQUENCE [LARGE SCALE GENOMIC DNA]</scope>
    <source>
        <strain evidence="9 10">CBS 123904</strain>
    </source>
</reference>
<evidence type="ECO:0000256" key="7">
    <source>
        <dbReference type="SAM" id="Phobius"/>
    </source>
</evidence>
<sequence length="361" mass="39839">MSDSSGGVDTSYCGDRLLGVSIAIAVVQIIVVPARFYTRYIQRVRCTLDDYLIIPALIASLGQSALYIVLLQVAGLGYHFEYVQQTPEKLVALQKGLLANQILDFPFTVTPAKLSILLFYVRIFETRSFKTLSYIVGSLVLVFRCSPVQYTWNKNIVGGSCFNQQAFYRYVSLPNILTDFVILVMPMPLVWKLQTRLTHKLALTGVFLLGGLGLVTSILRMVIFFQESALTDPTWTSVNLGIWTVLEGGIIIVAACLPSIWPLIVRFLPNKLRSKNRGTTSGAAARGKTSAGANHHHLTPKLRGTGGGRFSRLVEGASRRGRVMDGDKSDDREESMHSQARVIRDDIPLRGLSADRKEGGT</sequence>
<dbReference type="Proteomes" id="UP001610446">
    <property type="component" value="Unassembled WGS sequence"/>
</dbReference>
<evidence type="ECO:0000256" key="1">
    <source>
        <dbReference type="ARBA" id="ARBA00004141"/>
    </source>
</evidence>
<keyword evidence="2 7" id="KW-0812">Transmembrane</keyword>
<evidence type="ECO:0000313" key="9">
    <source>
        <dbReference type="EMBL" id="KAL2842380.1"/>
    </source>
</evidence>
<feature type="transmembrane region" description="Helical" evidence="7">
    <location>
        <begin position="245"/>
        <end position="268"/>
    </location>
</feature>
<comment type="similarity">
    <text evidence="5">Belongs to the SAT4 family.</text>
</comment>
<dbReference type="PANTHER" id="PTHR33048:SF47">
    <property type="entry name" value="INTEGRAL MEMBRANE PROTEIN-RELATED"/>
    <property type="match status" value="1"/>
</dbReference>
<dbReference type="InterPro" id="IPR052337">
    <property type="entry name" value="SAT4-like"/>
</dbReference>
<feature type="transmembrane region" description="Helical" evidence="7">
    <location>
        <begin position="203"/>
        <end position="225"/>
    </location>
</feature>
<feature type="domain" description="Rhodopsin" evidence="8">
    <location>
        <begin position="34"/>
        <end position="265"/>
    </location>
</feature>
<keyword evidence="10" id="KW-1185">Reference proteome</keyword>
<organism evidence="9 10">
    <name type="scientific">Aspergillus pseudoustus</name>
    <dbReference type="NCBI Taxonomy" id="1810923"/>
    <lineage>
        <taxon>Eukaryota</taxon>
        <taxon>Fungi</taxon>
        <taxon>Dikarya</taxon>
        <taxon>Ascomycota</taxon>
        <taxon>Pezizomycotina</taxon>
        <taxon>Eurotiomycetes</taxon>
        <taxon>Eurotiomycetidae</taxon>
        <taxon>Eurotiales</taxon>
        <taxon>Aspergillaceae</taxon>
        <taxon>Aspergillus</taxon>
        <taxon>Aspergillus subgen. Nidulantes</taxon>
    </lineage>
</organism>
<name>A0ABR4JQR9_9EURO</name>
<comment type="subcellular location">
    <subcellularLocation>
        <location evidence="1">Membrane</location>
        <topology evidence="1">Multi-pass membrane protein</topology>
    </subcellularLocation>
</comment>
<gene>
    <name evidence="9" type="ORF">BJY01DRAFT_264497</name>
</gene>
<feature type="transmembrane region" description="Helical" evidence="7">
    <location>
        <begin position="17"/>
        <end position="38"/>
    </location>
</feature>
<accession>A0ABR4JQR9</accession>
<evidence type="ECO:0000256" key="2">
    <source>
        <dbReference type="ARBA" id="ARBA00022692"/>
    </source>
</evidence>